<accession>A0A9P6WWG7</accession>
<dbReference type="EMBL" id="JAANQT010004329">
    <property type="protein sequence ID" value="KAG1299550.1"/>
    <property type="molecule type" value="Genomic_DNA"/>
</dbReference>
<comment type="caution">
    <text evidence="1">The sequence shown here is derived from an EMBL/GenBank/DDBJ whole genome shotgun (WGS) entry which is preliminary data.</text>
</comment>
<dbReference type="AlphaFoldDB" id="A0A9P6WWG7"/>
<evidence type="ECO:0000313" key="2">
    <source>
        <dbReference type="Proteomes" id="UP000716291"/>
    </source>
</evidence>
<reference evidence="1" key="1">
    <citation type="journal article" date="2020" name="Microb. Genom.">
        <title>Genetic diversity of clinical and environmental Mucorales isolates obtained from an investigation of mucormycosis cases among solid organ transplant recipients.</title>
        <authorList>
            <person name="Nguyen M.H."/>
            <person name="Kaul D."/>
            <person name="Muto C."/>
            <person name="Cheng S.J."/>
            <person name="Richter R.A."/>
            <person name="Bruno V.M."/>
            <person name="Liu G."/>
            <person name="Beyhan S."/>
            <person name="Sundermann A.J."/>
            <person name="Mounaud S."/>
            <person name="Pasculle A.W."/>
            <person name="Nierman W.C."/>
            <person name="Driscoll E."/>
            <person name="Cumbie R."/>
            <person name="Clancy C.J."/>
            <person name="Dupont C.L."/>
        </authorList>
    </citation>
    <scope>NUCLEOTIDE SEQUENCE</scope>
    <source>
        <strain evidence="1">GL11</strain>
    </source>
</reference>
<keyword evidence="2" id="KW-1185">Reference proteome</keyword>
<sequence length="122" mass="14110">MAQHTSCCLEEALEIDTKFDKAVEQLPQALNFYWKMKCLLRQTVDAINELESEHKKVLKQCRFISLPVENLPFLVNPNIMRLTEAEDKADLSETGPFYTNKKNCLADSSFQIFGFLKYTLLD</sequence>
<protein>
    <submittedName>
        <fullName evidence="1">Uncharacterized protein</fullName>
    </submittedName>
</protein>
<gene>
    <name evidence="1" type="ORF">G6F64_012833</name>
</gene>
<evidence type="ECO:0000313" key="1">
    <source>
        <dbReference type="EMBL" id="KAG1299550.1"/>
    </source>
</evidence>
<organism evidence="1 2">
    <name type="scientific">Rhizopus oryzae</name>
    <name type="common">Mucormycosis agent</name>
    <name type="synonym">Rhizopus arrhizus var. delemar</name>
    <dbReference type="NCBI Taxonomy" id="64495"/>
    <lineage>
        <taxon>Eukaryota</taxon>
        <taxon>Fungi</taxon>
        <taxon>Fungi incertae sedis</taxon>
        <taxon>Mucoromycota</taxon>
        <taxon>Mucoromycotina</taxon>
        <taxon>Mucoromycetes</taxon>
        <taxon>Mucorales</taxon>
        <taxon>Mucorineae</taxon>
        <taxon>Rhizopodaceae</taxon>
        <taxon>Rhizopus</taxon>
    </lineage>
</organism>
<dbReference type="Proteomes" id="UP000716291">
    <property type="component" value="Unassembled WGS sequence"/>
</dbReference>
<name>A0A9P6WWG7_RHIOR</name>
<proteinExistence type="predicted"/>